<dbReference type="PANTHER" id="PTHR11364">
    <property type="entry name" value="THIOSULFATE SULFERTANSFERASE"/>
    <property type="match status" value="1"/>
</dbReference>
<dbReference type="InterPro" id="IPR001763">
    <property type="entry name" value="Rhodanese-like_dom"/>
</dbReference>
<comment type="caution">
    <text evidence="4">The sequence shown here is derived from an EMBL/GenBank/DDBJ whole genome shotgun (WGS) entry which is preliminary data.</text>
</comment>
<organism evidence="4 5">
    <name type="scientific">Rothia endophytica</name>
    <dbReference type="NCBI Taxonomy" id="1324766"/>
    <lineage>
        <taxon>Bacteria</taxon>
        <taxon>Bacillati</taxon>
        <taxon>Actinomycetota</taxon>
        <taxon>Actinomycetes</taxon>
        <taxon>Micrococcales</taxon>
        <taxon>Micrococcaceae</taxon>
        <taxon>Rothia</taxon>
    </lineage>
</organism>
<keyword evidence="5" id="KW-1185">Reference proteome</keyword>
<dbReference type="SMART" id="SM00450">
    <property type="entry name" value="RHOD"/>
    <property type="match status" value="2"/>
</dbReference>
<dbReference type="SUPFAM" id="SSF52821">
    <property type="entry name" value="Rhodanese/Cell cycle control phosphatase"/>
    <property type="match status" value="2"/>
</dbReference>
<gene>
    <name evidence="4" type="ORF">GCM10023352_02220</name>
</gene>
<dbReference type="Pfam" id="PF00581">
    <property type="entry name" value="Rhodanese"/>
    <property type="match status" value="2"/>
</dbReference>
<protein>
    <submittedName>
        <fullName evidence="4">Sulfurtransferase</fullName>
    </submittedName>
</protein>
<evidence type="ECO:0000313" key="4">
    <source>
        <dbReference type="EMBL" id="GAA4788072.1"/>
    </source>
</evidence>
<dbReference type="PROSITE" id="PS50206">
    <property type="entry name" value="RHODANESE_3"/>
    <property type="match status" value="2"/>
</dbReference>
<keyword evidence="1" id="KW-0808">Transferase</keyword>
<dbReference type="EMBL" id="BAABKP010000001">
    <property type="protein sequence ID" value="GAA4788072.1"/>
    <property type="molecule type" value="Genomic_DNA"/>
</dbReference>
<name>A0ABP9B0W9_9MICC</name>
<dbReference type="PANTHER" id="PTHR11364:SF27">
    <property type="entry name" value="SULFURTRANSFERASE"/>
    <property type="match status" value="1"/>
</dbReference>
<dbReference type="CDD" id="cd01448">
    <property type="entry name" value="TST_Repeat_1"/>
    <property type="match status" value="1"/>
</dbReference>
<proteinExistence type="predicted"/>
<dbReference type="InterPro" id="IPR045078">
    <property type="entry name" value="TST/MPST-like"/>
</dbReference>
<keyword evidence="2" id="KW-0677">Repeat</keyword>
<evidence type="ECO:0000256" key="1">
    <source>
        <dbReference type="ARBA" id="ARBA00022679"/>
    </source>
</evidence>
<dbReference type="Proteomes" id="UP001500187">
    <property type="component" value="Unassembled WGS sequence"/>
</dbReference>
<evidence type="ECO:0000256" key="2">
    <source>
        <dbReference type="ARBA" id="ARBA00022737"/>
    </source>
</evidence>
<dbReference type="InterPro" id="IPR036873">
    <property type="entry name" value="Rhodanese-like_dom_sf"/>
</dbReference>
<evidence type="ECO:0000313" key="5">
    <source>
        <dbReference type="Proteomes" id="UP001500187"/>
    </source>
</evidence>
<feature type="domain" description="Rhodanese" evidence="3">
    <location>
        <begin position="25"/>
        <end position="133"/>
    </location>
</feature>
<evidence type="ECO:0000259" key="3">
    <source>
        <dbReference type="PROSITE" id="PS50206"/>
    </source>
</evidence>
<accession>A0ABP9B0W9</accession>
<reference evidence="5" key="1">
    <citation type="journal article" date="2019" name="Int. J. Syst. Evol. Microbiol.">
        <title>The Global Catalogue of Microorganisms (GCM) 10K type strain sequencing project: providing services to taxonomists for standard genome sequencing and annotation.</title>
        <authorList>
            <consortium name="The Broad Institute Genomics Platform"/>
            <consortium name="The Broad Institute Genome Sequencing Center for Infectious Disease"/>
            <person name="Wu L."/>
            <person name="Ma J."/>
        </authorList>
    </citation>
    <scope>NUCLEOTIDE SEQUENCE [LARGE SCALE GENOMIC DNA]</scope>
    <source>
        <strain evidence="5">JCM 18541</strain>
    </source>
</reference>
<dbReference type="CDD" id="cd01449">
    <property type="entry name" value="TST_Repeat_2"/>
    <property type="match status" value="1"/>
</dbReference>
<dbReference type="Gene3D" id="3.40.250.10">
    <property type="entry name" value="Rhodanese-like domain"/>
    <property type="match status" value="2"/>
</dbReference>
<feature type="domain" description="Rhodanese" evidence="3">
    <location>
        <begin position="163"/>
        <end position="276"/>
    </location>
</feature>
<sequence length="282" mass="29831">MTTSLEALTLRFPIVGAQWLAAHLAAPNLIILDASVGEFSGATTGVPGARRFDIDGPLSADEGVHTMLSADVFEQRVRALGVNRDSAIVIYDRQGLFSAARGWFMFVAMGHDNVAILDGGLPAWLEAGFNELPLNRGPFTTGSFVAEDRELFVDALTTKALAQHESAQVIDVRSTGRFAGVEPEPREGLRAGHIPGSVNLPFTSLLDDQGAFVAPEQLRQAVDAAAGGRQTLVFSCGSGVTACIGALAAYVSGYTEIAVYDGSWAEWGATDPAGVRPVEQKR</sequence>